<dbReference type="SUPFAM" id="SSF56281">
    <property type="entry name" value="Metallo-hydrolase/oxidoreductase"/>
    <property type="match status" value="1"/>
</dbReference>
<dbReference type="PANTHER" id="PTHR23131">
    <property type="entry name" value="ENDORIBONUCLEASE LACTB2"/>
    <property type="match status" value="1"/>
</dbReference>
<dbReference type="SMART" id="SM00849">
    <property type="entry name" value="Lactamase_B"/>
    <property type="match status" value="1"/>
</dbReference>
<dbReference type="Gene3D" id="1.10.10.10">
    <property type="entry name" value="Winged helix-like DNA-binding domain superfamily/Winged helix DNA-binding domain"/>
    <property type="match status" value="1"/>
</dbReference>
<keyword evidence="5" id="KW-0862">Zinc</keyword>
<dbReference type="CDD" id="cd07722">
    <property type="entry name" value="LACTB2-like_MBL-fold"/>
    <property type="match status" value="1"/>
</dbReference>
<evidence type="ECO:0000256" key="3">
    <source>
        <dbReference type="ARBA" id="ARBA00022723"/>
    </source>
</evidence>
<proteinExistence type="inferred from homology"/>
<comment type="cofactor">
    <cofactor evidence="1">
        <name>Zn(2+)</name>
        <dbReference type="ChEBI" id="CHEBI:29105"/>
    </cofactor>
</comment>
<dbReference type="Gene3D" id="3.60.15.10">
    <property type="entry name" value="Ribonuclease Z/Hydroxyacylglutathione hydrolase-like"/>
    <property type="match status" value="1"/>
</dbReference>
<dbReference type="OrthoDB" id="17458at2759"/>
<keyword evidence="3" id="KW-0479">Metal-binding</keyword>
<organism evidence="8 9">
    <name type="scientific">Lophiostoma macrostomum CBS 122681</name>
    <dbReference type="NCBI Taxonomy" id="1314788"/>
    <lineage>
        <taxon>Eukaryota</taxon>
        <taxon>Fungi</taxon>
        <taxon>Dikarya</taxon>
        <taxon>Ascomycota</taxon>
        <taxon>Pezizomycotina</taxon>
        <taxon>Dothideomycetes</taxon>
        <taxon>Pleosporomycetidae</taxon>
        <taxon>Pleosporales</taxon>
        <taxon>Lophiostomataceae</taxon>
        <taxon>Lophiostoma</taxon>
    </lineage>
</organism>
<dbReference type="InterPro" id="IPR050662">
    <property type="entry name" value="Sec-metab_biosynth-thioest"/>
</dbReference>
<feature type="domain" description="Metallo-beta-lactamase" evidence="7">
    <location>
        <begin position="59"/>
        <end position="215"/>
    </location>
</feature>
<dbReference type="AlphaFoldDB" id="A0A6A6SQP9"/>
<comment type="similarity">
    <text evidence="2">Belongs to the metallo-beta-lactamase superfamily.</text>
</comment>
<name>A0A6A6SQP9_9PLEO</name>
<evidence type="ECO:0000313" key="8">
    <source>
        <dbReference type="EMBL" id="KAF2648484.1"/>
    </source>
</evidence>
<dbReference type="GO" id="GO:0016787">
    <property type="term" value="F:hydrolase activity"/>
    <property type="evidence" value="ECO:0007669"/>
    <property type="project" value="UniProtKB-KW"/>
</dbReference>
<comment type="catalytic activity">
    <reaction evidence="6">
        <text>(3R)-atrochrysone 2-carbonyl-[ACP] + H2O = (3R)-atrochrysone 2-carboxylate + holo-[ACP] + H(+)</text>
        <dbReference type="Rhea" id="RHEA:64236"/>
        <dbReference type="Rhea" id="RHEA-COMP:9685"/>
        <dbReference type="Rhea" id="RHEA-COMP:20479"/>
        <dbReference type="ChEBI" id="CHEBI:15377"/>
        <dbReference type="ChEBI" id="CHEBI:15378"/>
        <dbReference type="ChEBI" id="CHEBI:64479"/>
        <dbReference type="ChEBI" id="CHEBI:234107"/>
        <dbReference type="ChEBI" id="CHEBI:234110"/>
    </reaction>
    <physiologicalReaction direction="left-to-right" evidence="6">
        <dbReference type="Rhea" id="RHEA:64237"/>
    </physiologicalReaction>
</comment>
<evidence type="ECO:0000256" key="6">
    <source>
        <dbReference type="ARBA" id="ARBA00050605"/>
    </source>
</evidence>
<dbReference type="GO" id="GO:0046872">
    <property type="term" value="F:metal ion binding"/>
    <property type="evidence" value="ECO:0007669"/>
    <property type="project" value="UniProtKB-KW"/>
</dbReference>
<accession>A0A6A6SQP9</accession>
<dbReference type="GO" id="GO:0044550">
    <property type="term" value="P:secondary metabolite biosynthetic process"/>
    <property type="evidence" value="ECO:0007669"/>
    <property type="project" value="TreeGrafter"/>
</dbReference>
<dbReference type="Pfam" id="PF00753">
    <property type="entry name" value="Lactamase_B"/>
    <property type="match status" value="2"/>
</dbReference>
<dbReference type="InterPro" id="IPR047921">
    <property type="entry name" value="LACTB2-like_MBL-fold"/>
</dbReference>
<dbReference type="InterPro" id="IPR036866">
    <property type="entry name" value="RibonucZ/Hydroxyglut_hydro"/>
</dbReference>
<reference evidence="8" key="1">
    <citation type="journal article" date="2020" name="Stud. Mycol.">
        <title>101 Dothideomycetes genomes: a test case for predicting lifestyles and emergence of pathogens.</title>
        <authorList>
            <person name="Haridas S."/>
            <person name="Albert R."/>
            <person name="Binder M."/>
            <person name="Bloem J."/>
            <person name="Labutti K."/>
            <person name="Salamov A."/>
            <person name="Andreopoulos B."/>
            <person name="Baker S."/>
            <person name="Barry K."/>
            <person name="Bills G."/>
            <person name="Bluhm B."/>
            <person name="Cannon C."/>
            <person name="Castanera R."/>
            <person name="Culley D."/>
            <person name="Daum C."/>
            <person name="Ezra D."/>
            <person name="Gonzalez J."/>
            <person name="Henrissat B."/>
            <person name="Kuo A."/>
            <person name="Liang C."/>
            <person name="Lipzen A."/>
            <person name="Lutzoni F."/>
            <person name="Magnuson J."/>
            <person name="Mondo S."/>
            <person name="Nolan M."/>
            <person name="Ohm R."/>
            <person name="Pangilinan J."/>
            <person name="Park H.-J."/>
            <person name="Ramirez L."/>
            <person name="Alfaro M."/>
            <person name="Sun H."/>
            <person name="Tritt A."/>
            <person name="Yoshinaga Y."/>
            <person name="Zwiers L.-H."/>
            <person name="Turgeon B."/>
            <person name="Goodwin S."/>
            <person name="Spatafora J."/>
            <person name="Crous P."/>
            <person name="Grigoriev I."/>
        </authorList>
    </citation>
    <scope>NUCLEOTIDE SEQUENCE</scope>
    <source>
        <strain evidence="8">CBS 122681</strain>
    </source>
</reference>
<dbReference type="InterPro" id="IPR001279">
    <property type="entry name" value="Metallo-B-lactamas"/>
</dbReference>
<dbReference type="Proteomes" id="UP000799324">
    <property type="component" value="Unassembled WGS sequence"/>
</dbReference>
<evidence type="ECO:0000256" key="2">
    <source>
        <dbReference type="ARBA" id="ARBA00007749"/>
    </source>
</evidence>
<evidence type="ECO:0000256" key="1">
    <source>
        <dbReference type="ARBA" id="ARBA00001947"/>
    </source>
</evidence>
<keyword evidence="4" id="KW-0378">Hydrolase</keyword>
<keyword evidence="9" id="KW-1185">Reference proteome</keyword>
<evidence type="ECO:0000259" key="7">
    <source>
        <dbReference type="SMART" id="SM00849"/>
    </source>
</evidence>
<evidence type="ECO:0000313" key="9">
    <source>
        <dbReference type="Proteomes" id="UP000799324"/>
    </source>
</evidence>
<sequence>MAKGKGGYKQINKTLNVCAFEDYLDAQQAHLPELKDVEQVSPRVLRVLGQNPGKFTLQGTNTYIIGTGSRRLIIDSGQGIPKWADLISDTLVDQSSRLSHVLLTHWHGDHTGGVPDLIRMDPQLSGRVFKHTPSKGQEPIADGQVFRVEGATVRAVHTPGHSHDHMCFVLEEENAMFTGDNVLGHGTSAVELLGTWMSSLKVMQTHNCAVGYPAHGEVINNLPLKIKVELSQKTRREEKVLQTLRRIRREEMSTRRGKGSVTLETLVIEMHGRDLNPETRELALQPFIEEILKKLAEDSRVAFELRQGEKKWFVVDL</sequence>
<dbReference type="PANTHER" id="PTHR23131:SF3">
    <property type="entry name" value="ATROCHRYSONE CARBOXYL ACP THIOESTERASE"/>
    <property type="match status" value="1"/>
</dbReference>
<evidence type="ECO:0000256" key="4">
    <source>
        <dbReference type="ARBA" id="ARBA00022801"/>
    </source>
</evidence>
<evidence type="ECO:0000256" key="5">
    <source>
        <dbReference type="ARBA" id="ARBA00022833"/>
    </source>
</evidence>
<dbReference type="EMBL" id="MU004536">
    <property type="protein sequence ID" value="KAF2648484.1"/>
    <property type="molecule type" value="Genomic_DNA"/>
</dbReference>
<dbReference type="InterPro" id="IPR036388">
    <property type="entry name" value="WH-like_DNA-bd_sf"/>
</dbReference>
<gene>
    <name evidence="8" type="ORF">K491DRAFT_670545</name>
</gene>
<protein>
    <submittedName>
        <fullName evidence="8">Putative metallo-beta-lactamase domain protein</fullName>
    </submittedName>
</protein>
<dbReference type="FunFam" id="3.60.15.10:FF:000041">
    <property type="entry name" value="Metallo-beta-lactamase domain protein"/>
    <property type="match status" value="1"/>
</dbReference>